<dbReference type="Gene3D" id="3.90.550.10">
    <property type="entry name" value="Spore Coat Polysaccharide Biosynthesis Protein SpsA, Chain A"/>
    <property type="match status" value="1"/>
</dbReference>
<keyword evidence="4" id="KW-1185">Reference proteome</keyword>
<evidence type="ECO:0000313" key="3">
    <source>
        <dbReference type="EMBL" id="PLZ93126.1"/>
    </source>
</evidence>
<name>A0A2N6K7F8_FISMU</name>
<evidence type="ECO:0000259" key="2">
    <source>
        <dbReference type="Pfam" id="PF00535"/>
    </source>
</evidence>
<dbReference type="InterPro" id="IPR029044">
    <property type="entry name" value="Nucleotide-diphossugar_trans"/>
</dbReference>
<protein>
    <submittedName>
        <fullName evidence="3">Glycosyltransferase</fullName>
    </submittedName>
</protein>
<keyword evidence="1" id="KW-1133">Transmembrane helix</keyword>
<evidence type="ECO:0000256" key="1">
    <source>
        <dbReference type="SAM" id="Phobius"/>
    </source>
</evidence>
<dbReference type="PANTHER" id="PTHR22916">
    <property type="entry name" value="GLYCOSYLTRANSFERASE"/>
    <property type="match status" value="1"/>
</dbReference>
<feature type="domain" description="Glycosyltransferase 2-like" evidence="2">
    <location>
        <begin position="6"/>
        <end position="139"/>
    </location>
</feature>
<comment type="caution">
    <text evidence="3">The sequence shown here is derived from an EMBL/GenBank/DDBJ whole genome shotgun (WGS) entry which is preliminary data.</text>
</comment>
<dbReference type="Pfam" id="PF00535">
    <property type="entry name" value="Glycos_transf_2"/>
    <property type="match status" value="1"/>
</dbReference>
<gene>
    <name evidence="3" type="ORF">CEN44_04055</name>
</gene>
<dbReference type="GO" id="GO:0016758">
    <property type="term" value="F:hexosyltransferase activity"/>
    <property type="evidence" value="ECO:0007669"/>
    <property type="project" value="UniProtKB-ARBA"/>
</dbReference>
<dbReference type="EMBL" id="NRQW01000084">
    <property type="protein sequence ID" value="PLZ93126.1"/>
    <property type="molecule type" value="Genomic_DNA"/>
</dbReference>
<keyword evidence="1" id="KW-0472">Membrane</keyword>
<dbReference type="PANTHER" id="PTHR22916:SF3">
    <property type="entry name" value="UDP-GLCNAC:BETAGAL BETA-1,3-N-ACETYLGLUCOSAMINYLTRANSFERASE-LIKE PROTEIN 1"/>
    <property type="match status" value="1"/>
</dbReference>
<organism evidence="3 4">
    <name type="scientific">Fischerella muscicola CCMEE 5323</name>
    <dbReference type="NCBI Taxonomy" id="2019572"/>
    <lineage>
        <taxon>Bacteria</taxon>
        <taxon>Bacillati</taxon>
        <taxon>Cyanobacteriota</taxon>
        <taxon>Cyanophyceae</taxon>
        <taxon>Nostocales</taxon>
        <taxon>Hapalosiphonaceae</taxon>
        <taxon>Fischerella</taxon>
    </lineage>
</organism>
<keyword evidence="1" id="KW-0812">Transmembrane</keyword>
<dbReference type="SUPFAM" id="SSF53448">
    <property type="entry name" value="Nucleotide-diphospho-sugar transferases"/>
    <property type="match status" value="1"/>
</dbReference>
<reference evidence="3 4" key="1">
    <citation type="submission" date="2017-08" db="EMBL/GenBank/DDBJ databases">
        <title>Genomes of Fischerella (Mastigocladus) sp. strains.</title>
        <authorList>
            <person name="Miller S.R."/>
        </authorList>
    </citation>
    <scope>NUCLEOTIDE SEQUENCE [LARGE SCALE GENOMIC DNA]</scope>
    <source>
        <strain evidence="3 4">CCMEE 5323</strain>
    </source>
</reference>
<dbReference type="InterPro" id="IPR001173">
    <property type="entry name" value="Glyco_trans_2-like"/>
</dbReference>
<proteinExistence type="predicted"/>
<keyword evidence="3" id="KW-0808">Transferase</keyword>
<dbReference type="AlphaFoldDB" id="A0A2N6K7F8"/>
<evidence type="ECO:0000313" key="4">
    <source>
        <dbReference type="Proteomes" id="UP000235036"/>
    </source>
</evidence>
<accession>A0A2N6K7F8</accession>
<dbReference type="RefSeq" id="WP_102204891.1">
    <property type="nucleotide sequence ID" value="NZ_CAWNVR010000032.1"/>
</dbReference>
<feature type="transmembrane region" description="Helical" evidence="1">
    <location>
        <begin position="283"/>
        <end position="304"/>
    </location>
</feature>
<dbReference type="Proteomes" id="UP000235036">
    <property type="component" value="Unassembled WGS sequence"/>
</dbReference>
<sequence length="318" mass="36997">MEKLLTIAIPTFNRAEYLDKLLEWLAGAIKGFESDCEIFISDNCSSDHTPEVVKKWQNIIKNIEINYNRNNHNIGLMPNFAYCLQAPTSKYVWVLGDDDVIKDGTLEYVIKNLKNHPDLALLGLDYSIRSVLDNTMVHDRIFKSETEEVIADSKSVIEHYLITDHSGLAFISSIVYKTEAAKKALQKWPESIHNMEGQTYWTAFCALYGSIKISTEVYIEYASNMLFLSKPKAWFKMHYGEIIEVYAKLLEIGYSRKLFSQLILKHFKEKNNWKVVFGALRRWPILTLNIIVPYFNFVALSYLYSQLFWFGNFYKIKS</sequence>